<dbReference type="RefSeq" id="WP_125119772.1">
    <property type="nucleotide sequence ID" value="NZ_AP019309.1"/>
</dbReference>
<name>A0A3G9JLW6_9FIRM</name>
<feature type="coiled-coil region" evidence="1">
    <location>
        <begin position="71"/>
        <end position="150"/>
    </location>
</feature>
<dbReference type="AlphaFoldDB" id="A0A3G9JLW6"/>
<reference evidence="2 3" key="1">
    <citation type="submission" date="2018-11" db="EMBL/GenBank/DDBJ databases">
        <title>Novel Erysipelotrichaceae bacterium isolated from small intestine of a swine.</title>
        <authorList>
            <person name="Kim J.S."/>
            <person name="Choe H."/>
            <person name="Lee Y.R."/>
            <person name="Kim K.M."/>
            <person name="Park D.S."/>
        </authorList>
    </citation>
    <scope>NUCLEOTIDE SEQUENCE [LARGE SCALE GENOMIC DNA]</scope>
    <source>
        <strain evidence="2 3">SG0102</strain>
    </source>
</reference>
<dbReference type="Proteomes" id="UP000268059">
    <property type="component" value="Chromosome"/>
</dbReference>
<evidence type="ECO:0000256" key="1">
    <source>
        <dbReference type="SAM" id="Coils"/>
    </source>
</evidence>
<evidence type="ECO:0008006" key="4">
    <source>
        <dbReference type="Google" id="ProtNLM"/>
    </source>
</evidence>
<gene>
    <name evidence="2" type="ORF">SG0102_19350</name>
</gene>
<keyword evidence="1" id="KW-0175">Coiled coil</keyword>
<proteinExistence type="predicted"/>
<accession>A0A3G9JLW6</accession>
<dbReference type="OrthoDB" id="1643634at2"/>
<evidence type="ECO:0000313" key="3">
    <source>
        <dbReference type="Proteomes" id="UP000268059"/>
    </source>
</evidence>
<organism evidence="2 3">
    <name type="scientific">Intestinibaculum porci</name>
    <dbReference type="NCBI Taxonomy" id="2487118"/>
    <lineage>
        <taxon>Bacteria</taxon>
        <taxon>Bacillati</taxon>
        <taxon>Bacillota</taxon>
        <taxon>Erysipelotrichia</taxon>
        <taxon>Erysipelotrichales</taxon>
        <taxon>Erysipelotrichaceae</taxon>
        <taxon>Intestinibaculum</taxon>
    </lineage>
</organism>
<dbReference type="InParanoid" id="A0A3G9JLW6"/>
<sequence>MNLGKFLAGVTIGAIAGVLLAPKKGSEMREDLKEKCEKMKGLTKEDVEAILGETIEKMKKSADEFDRDAFKDSTKEKIEELQKKAEDLLEKVKDSDSYDKVAAGVAKVIDQLNALLDNLKKQDDQGIVPDSHVDEQIDEVEDELDEIINEFDK</sequence>
<evidence type="ECO:0000313" key="2">
    <source>
        <dbReference type="EMBL" id="BBH27001.1"/>
    </source>
</evidence>
<keyword evidence="3" id="KW-1185">Reference proteome</keyword>
<dbReference type="KEGG" id="ebm:SG0102_19350"/>
<protein>
    <recommendedName>
        <fullName evidence="4">General stress protein</fullName>
    </recommendedName>
</protein>
<dbReference type="Pfam" id="PF12732">
    <property type="entry name" value="YtxH"/>
    <property type="match status" value="1"/>
</dbReference>
<dbReference type="EMBL" id="AP019309">
    <property type="protein sequence ID" value="BBH27001.1"/>
    <property type="molecule type" value="Genomic_DNA"/>
</dbReference>
<dbReference type="InterPro" id="IPR024623">
    <property type="entry name" value="YtxH"/>
</dbReference>